<dbReference type="EMBL" id="JRXF01000047">
    <property type="protein sequence ID" value="KOC88337.1"/>
    <property type="molecule type" value="Genomic_DNA"/>
</dbReference>
<sequence length="62" mass="6838">MTSTEIWLRLSGVKNLSGMRMLEAATTLISLNETSADALRAAGLNPEQASQFWQCDPRVLEN</sequence>
<proteinExistence type="predicted"/>
<evidence type="ECO:0000313" key="2">
    <source>
        <dbReference type="EMBL" id="KOC88337.1"/>
    </source>
</evidence>
<organism evidence="2 3">
    <name type="scientific">Winslowiella iniecta</name>
    <dbReference type="NCBI Taxonomy" id="1560201"/>
    <lineage>
        <taxon>Bacteria</taxon>
        <taxon>Pseudomonadati</taxon>
        <taxon>Pseudomonadota</taxon>
        <taxon>Gammaproteobacteria</taxon>
        <taxon>Enterobacterales</taxon>
        <taxon>Erwiniaceae</taxon>
        <taxon>Winslowiella</taxon>
    </lineage>
</organism>
<protein>
    <recommendedName>
        <fullName evidence="1">Smf/DprA SAM domain-containing protein</fullName>
    </recommendedName>
</protein>
<dbReference type="AlphaFoldDB" id="A0A0L7SZ05"/>
<gene>
    <name evidence="2" type="ORF">NG43_20435</name>
</gene>
<dbReference type="Proteomes" id="UP000036851">
    <property type="component" value="Unassembled WGS sequence"/>
</dbReference>
<dbReference type="Pfam" id="PF25317">
    <property type="entry name" value="SAM_SMF"/>
    <property type="match status" value="1"/>
</dbReference>
<accession>A0A0L7SZ05</accession>
<dbReference type="InterPro" id="IPR057338">
    <property type="entry name" value="DprA_SAM"/>
</dbReference>
<feature type="domain" description="Smf/DprA SAM" evidence="1">
    <location>
        <begin position="1"/>
        <end position="62"/>
    </location>
</feature>
<feature type="non-terminal residue" evidence="2">
    <location>
        <position position="62"/>
    </location>
</feature>
<evidence type="ECO:0000259" key="1">
    <source>
        <dbReference type="Pfam" id="PF25317"/>
    </source>
</evidence>
<name>A0A0L7SZ05_9GAMM</name>
<comment type="caution">
    <text evidence="2">The sequence shown here is derived from an EMBL/GenBank/DDBJ whole genome shotgun (WGS) entry which is preliminary data.</text>
</comment>
<reference evidence="2 3" key="1">
    <citation type="journal article" date="2015" name="Int. J. Syst. Evol. Microbiol.">
        <title>Erwinia iniecta sp. nov., isolated from Russian wheat aphids (Diuraphis noxia).</title>
        <authorList>
            <person name="Campillo T."/>
            <person name="Luna E."/>
            <person name="Portier P."/>
            <person name="Fischer-Le Saux M."/>
            <person name="Lapitan N."/>
            <person name="Tisserat N.A."/>
            <person name="Leach J.E."/>
        </authorList>
    </citation>
    <scope>NUCLEOTIDE SEQUENCE [LARGE SCALE GENOMIC DNA]</scope>
    <source>
        <strain evidence="2 3">B149</strain>
    </source>
</reference>
<evidence type="ECO:0000313" key="3">
    <source>
        <dbReference type="Proteomes" id="UP000036851"/>
    </source>
</evidence>